<organism evidence="6 7">
    <name type="scientific">Enterobacter sichuanensis</name>
    <dbReference type="NCBI Taxonomy" id="2071710"/>
    <lineage>
        <taxon>Bacteria</taxon>
        <taxon>Pseudomonadati</taxon>
        <taxon>Pseudomonadota</taxon>
        <taxon>Gammaproteobacteria</taxon>
        <taxon>Enterobacterales</taxon>
        <taxon>Enterobacteriaceae</taxon>
        <taxon>Enterobacter</taxon>
        <taxon>Enterobacter cloacae complex</taxon>
    </lineage>
</organism>
<keyword evidence="4" id="KW-0472">Membrane</keyword>
<keyword evidence="3 6" id="KW-0808">Transferase</keyword>
<evidence type="ECO:0000256" key="4">
    <source>
        <dbReference type="SAM" id="Phobius"/>
    </source>
</evidence>
<evidence type="ECO:0000313" key="6">
    <source>
        <dbReference type="EMBL" id="MBU5924186.1"/>
    </source>
</evidence>
<evidence type="ECO:0000256" key="1">
    <source>
        <dbReference type="ARBA" id="ARBA00006739"/>
    </source>
</evidence>
<keyword evidence="4" id="KW-0812">Transmembrane</keyword>
<keyword evidence="2 6" id="KW-0328">Glycosyltransferase</keyword>
<dbReference type="InterPro" id="IPR029044">
    <property type="entry name" value="Nucleotide-diphossugar_trans"/>
</dbReference>
<evidence type="ECO:0000256" key="3">
    <source>
        <dbReference type="ARBA" id="ARBA00022679"/>
    </source>
</evidence>
<feature type="transmembrane region" description="Helical" evidence="4">
    <location>
        <begin position="245"/>
        <end position="266"/>
    </location>
</feature>
<reference evidence="6 7" key="1">
    <citation type="submission" date="2021-06" db="EMBL/GenBank/DDBJ databases">
        <authorList>
            <person name="Stanton E."/>
        </authorList>
    </citation>
    <scope>NUCLEOTIDE SEQUENCE [LARGE SCALE GENOMIC DNA]</scope>
    <source>
        <strain evidence="6 7">2021EL-00146</strain>
    </source>
</reference>
<keyword evidence="4" id="KW-1133">Transmembrane helix</keyword>
<dbReference type="EC" id="2.4.-.-" evidence="6"/>
<dbReference type="Gene3D" id="3.90.550.10">
    <property type="entry name" value="Spore Coat Polysaccharide Biosynthesis Protein SpsA, Chain A"/>
    <property type="match status" value="1"/>
</dbReference>
<comment type="similarity">
    <text evidence="1">Belongs to the glycosyltransferase 2 family.</text>
</comment>
<dbReference type="EMBL" id="JAHLTI010000004">
    <property type="protein sequence ID" value="MBU5924186.1"/>
    <property type="molecule type" value="Genomic_DNA"/>
</dbReference>
<dbReference type="RefSeq" id="WP_094919012.1">
    <property type="nucleotide sequence ID" value="NZ_JAHLTI010000004.1"/>
</dbReference>
<dbReference type="Proteomes" id="UP000787201">
    <property type="component" value="Unassembled WGS sequence"/>
</dbReference>
<protein>
    <submittedName>
        <fullName evidence="6">Glycosyltransferase</fullName>
        <ecNumber evidence="6">2.4.-.-</ecNumber>
    </submittedName>
</protein>
<comment type="caution">
    <text evidence="6">The sequence shown here is derived from an EMBL/GenBank/DDBJ whole genome shotgun (WGS) entry which is preliminary data.</text>
</comment>
<keyword evidence="7" id="KW-1185">Reference proteome</keyword>
<feature type="domain" description="Glycosyltransferase 2-like" evidence="5">
    <location>
        <begin position="7"/>
        <end position="169"/>
    </location>
</feature>
<proteinExistence type="inferred from homology"/>
<dbReference type="PANTHER" id="PTHR43685:SF5">
    <property type="entry name" value="GLYCOSYLTRANSFERASE EPSE-RELATED"/>
    <property type="match status" value="1"/>
</dbReference>
<sequence length="270" mass="31376">MAGKLAVIMSIYKSDDPEALRVALDSLINQTYPCDIFVYQDGEIPLALTSVIQDYVDNRKIKLTSCLVNKGLAHGLNTLINEVLQGDYIYIARMDSDDISRPERMSEQVSYLEKNPQIDICGTFCQEFGSTYALTEKRLPKAHEDLVKFSIARCPFIHPTVMFRRRVFENGHRYPTHTTYTEDMALWFALIDAGFKLGNVDKVLLDYRLTEDTILRRRGFKKSISEVKLRVKYMMLLKMLTLKNVMLITSRVIFHLLPVSFMRFMYRNMR</sequence>
<evidence type="ECO:0000313" key="7">
    <source>
        <dbReference type="Proteomes" id="UP000787201"/>
    </source>
</evidence>
<name>A0ABS6GER4_9ENTR</name>
<evidence type="ECO:0000256" key="2">
    <source>
        <dbReference type="ARBA" id="ARBA00022676"/>
    </source>
</evidence>
<dbReference type="InterPro" id="IPR050834">
    <property type="entry name" value="Glycosyltransf_2"/>
</dbReference>
<dbReference type="Pfam" id="PF00535">
    <property type="entry name" value="Glycos_transf_2"/>
    <property type="match status" value="1"/>
</dbReference>
<dbReference type="PANTHER" id="PTHR43685">
    <property type="entry name" value="GLYCOSYLTRANSFERASE"/>
    <property type="match status" value="1"/>
</dbReference>
<accession>A0ABS6GER4</accession>
<dbReference type="GO" id="GO:0016757">
    <property type="term" value="F:glycosyltransferase activity"/>
    <property type="evidence" value="ECO:0007669"/>
    <property type="project" value="UniProtKB-KW"/>
</dbReference>
<gene>
    <name evidence="6" type="ORF">KQV47_08240</name>
</gene>
<dbReference type="InterPro" id="IPR001173">
    <property type="entry name" value="Glyco_trans_2-like"/>
</dbReference>
<dbReference type="SUPFAM" id="SSF53448">
    <property type="entry name" value="Nucleotide-diphospho-sugar transferases"/>
    <property type="match status" value="1"/>
</dbReference>
<evidence type="ECO:0000259" key="5">
    <source>
        <dbReference type="Pfam" id="PF00535"/>
    </source>
</evidence>